<proteinExistence type="predicted"/>
<keyword evidence="3" id="KW-1185">Reference proteome</keyword>
<keyword evidence="1" id="KW-0472">Membrane</keyword>
<protein>
    <submittedName>
        <fullName evidence="2">Uncharacterized protein</fullName>
    </submittedName>
</protein>
<sequence length="269" mass="31074">MIKDTFSIEDLLEIFVSGGIVMLGAWYLNRAALFEYFPAIAQDVNSMGDSKLGGKAVVFVILVMFAGVIITHIFDAVLPLIIENHRIRRTKGLIIKKLFSYALLIVSAPTMRDPRAIAIERYLNSNRKDWFLKMVQAWAHSDERRLVSYDEKIVVHQHIVNRLRVYSEDSRKVLLESYQQMSFAGSIFIAILLLLPFTLIAFWAQSFVDTTKYKIYSYTQLMFFATAIWLFSVISCYSLKRRARNFYSQVVTIAMHFYDQSTTAQKIDS</sequence>
<dbReference type="AlphaFoldDB" id="A0A1D8CZT5"/>
<feature type="transmembrane region" description="Helical" evidence="1">
    <location>
        <begin position="56"/>
        <end position="82"/>
    </location>
</feature>
<keyword evidence="1" id="KW-1133">Transmembrane helix</keyword>
<organism evidence="2 3">
    <name type="scientific">Chlorobaculum limnaeum</name>
    <dbReference type="NCBI Taxonomy" id="274537"/>
    <lineage>
        <taxon>Bacteria</taxon>
        <taxon>Pseudomonadati</taxon>
        <taxon>Chlorobiota</taxon>
        <taxon>Chlorobiia</taxon>
        <taxon>Chlorobiales</taxon>
        <taxon>Chlorobiaceae</taxon>
        <taxon>Chlorobaculum</taxon>
    </lineage>
</organism>
<dbReference type="KEGG" id="clz:BIU88_03740"/>
<accession>A0A1D8CZT5</accession>
<reference evidence="2" key="1">
    <citation type="submission" date="2016-09" db="EMBL/GenBank/DDBJ databases">
        <title>Genome sequence of Chlorobaculum limnaeum.</title>
        <authorList>
            <person name="Liu Z."/>
            <person name="Tank M."/>
            <person name="Bryant D.A."/>
        </authorList>
    </citation>
    <scope>NUCLEOTIDE SEQUENCE [LARGE SCALE GENOMIC DNA]</scope>
    <source>
        <strain evidence="2">DSM 1677</strain>
    </source>
</reference>
<dbReference type="Proteomes" id="UP000095185">
    <property type="component" value="Chromosome"/>
</dbReference>
<evidence type="ECO:0000313" key="3">
    <source>
        <dbReference type="Proteomes" id="UP000095185"/>
    </source>
</evidence>
<name>A0A1D8CZT5_CHLLM</name>
<feature type="transmembrane region" description="Helical" evidence="1">
    <location>
        <begin position="12"/>
        <end position="28"/>
    </location>
</feature>
<evidence type="ECO:0000313" key="2">
    <source>
        <dbReference type="EMBL" id="AOS83333.1"/>
    </source>
</evidence>
<feature type="transmembrane region" description="Helical" evidence="1">
    <location>
        <begin position="181"/>
        <end position="203"/>
    </location>
</feature>
<feature type="transmembrane region" description="Helical" evidence="1">
    <location>
        <begin position="215"/>
        <end position="239"/>
    </location>
</feature>
<dbReference type="EMBL" id="CP017305">
    <property type="protein sequence ID" value="AOS83333.1"/>
    <property type="molecule type" value="Genomic_DNA"/>
</dbReference>
<keyword evidence="1" id="KW-0812">Transmembrane</keyword>
<evidence type="ECO:0000256" key="1">
    <source>
        <dbReference type="SAM" id="Phobius"/>
    </source>
</evidence>
<dbReference type="RefSeq" id="WP_069809055.1">
    <property type="nucleotide sequence ID" value="NZ_CP017305.1"/>
</dbReference>
<gene>
    <name evidence="2" type="ORF">BIU88_03740</name>
</gene>